<name>A0ACC7NGX5_9BURK</name>
<accession>A0ACC7NGX5</accession>
<gene>
    <name evidence="1" type="ORF">PQR01_24230</name>
</gene>
<keyword evidence="1" id="KW-0378">Hydrolase</keyword>
<proteinExistence type="predicted"/>
<sequence>MNHSQTSLPQTSLRIAAAQAQPVSGDVAANIARTVELTDLAAGLGAKLVVFPEKFLSGYEPDLIAGDPAKYAFDARDPRLEPIRAICRAREIAVIVGAATRDQRNPGALHISSLIFNRSGDQIEPYHKQYLFSSESRIYQPGSQGCMLLELDGWRLAPSVCYDSGFPEHARLAALNGAHAYLASALFSAKTGYHQSRIWLPARAFDNTMYVLLSNHVGTTGGWAACGASAIWNPYGDVVAQAGRDRDEVVTALLHSEVLADTRERETVLADFNARDEAPATGRCMVQRLD</sequence>
<protein>
    <submittedName>
        <fullName evidence="1">Carbon-nitrogen hydrolase family protein</fullName>
    </submittedName>
</protein>
<comment type="caution">
    <text evidence="1">The sequence shown here is derived from an EMBL/GenBank/DDBJ whole genome shotgun (WGS) entry which is preliminary data.</text>
</comment>
<dbReference type="EMBL" id="JAQQDW010000056">
    <property type="protein sequence ID" value="MFM0106506.1"/>
    <property type="molecule type" value="Genomic_DNA"/>
</dbReference>
<reference evidence="1 2" key="1">
    <citation type="journal article" date="2024" name="Chem. Sci.">
        <title>Discovery of megapolipeptins by genome mining of a Burkholderiales bacteria collection.</title>
        <authorList>
            <person name="Paulo B.S."/>
            <person name="Recchia M.J.J."/>
            <person name="Lee S."/>
            <person name="Fergusson C.H."/>
            <person name="Romanowski S.B."/>
            <person name="Hernandez A."/>
            <person name="Krull N."/>
            <person name="Liu D.Y."/>
            <person name="Cavanagh H."/>
            <person name="Bos A."/>
            <person name="Gray C.A."/>
            <person name="Murphy B.T."/>
            <person name="Linington R.G."/>
            <person name="Eustaquio A.S."/>
        </authorList>
    </citation>
    <scope>NUCLEOTIDE SEQUENCE [LARGE SCALE GENOMIC DNA]</scope>
    <source>
        <strain evidence="1 2">RL18-126-BIB-B</strain>
    </source>
</reference>
<organism evidence="1 2">
    <name type="scientific">Paraburkholderia rhynchosiae</name>
    <dbReference type="NCBI Taxonomy" id="487049"/>
    <lineage>
        <taxon>Bacteria</taxon>
        <taxon>Pseudomonadati</taxon>
        <taxon>Pseudomonadota</taxon>
        <taxon>Betaproteobacteria</taxon>
        <taxon>Burkholderiales</taxon>
        <taxon>Burkholderiaceae</taxon>
        <taxon>Paraburkholderia</taxon>
    </lineage>
</organism>
<evidence type="ECO:0000313" key="1">
    <source>
        <dbReference type="EMBL" id="MFM0106506.1"/>
    </source>
</evidence>
<evidence type="ECO:0000313" key="2">
    <source>
        <dbReference type="Proteomes" id="UP001629235"/>
    </source>
</evidence>
<keyword evidence="2" id="KW-1185">Reference proteome</keyword>
<dbReference type="Proteomes" id="UP001629235">
    <property type="component" value="Unassembled WGS sequence"/>
</dbReference>